<dbReference type="EMBL" id="JAAQPF010000331">
    <property type="protein sequence ID" value="KAF5706061.1"/>
    <property type="molecule type" value="Genomic_DNA"/>
</dbReference>
<dbReference type="Pfam" id="PF13489">
    <property type="entry name" value="Methyltransf_23"/>
    <property type="match status" value="1"/>
</dbReference>
<dbReference type="AlphaFoldDB" id="A0A8H6D6F1"/>
<evidence type="ECO:0000313" key="3">
    <source>
        <dbReference type="EMBL" id="KAF5706061.1"/>
    </source>
</evidence>
<dbReference type="PANTHER" id="PTHR43591:SF10">
    <property type="entry name" value="ABC TRANSMEMBRANE TYPE-1 DOMAIN-CONTAINING PROTEIN-RELATED"/>
    <property type="match status" value="1"/>
</dbReference>
<reference evidence="3 4" key="1">
    <citation type="submission" date="2020-05" db="EMBL/GenBank/DDBJ databases">
        <title>Identification and distribution of gene clusters putatively required for synthesis of sphingolipid metabolism inhibitors in phylogenetically diverse species of the filamentous fungus Fusarium.</title>
        <authorList>
            <person name="Kim H.-S."/>
            <person name="Busman M."/>
            <person name="Brown D.W."/>
            <person name="Divon H."/>
            <person name="Uhlig S."/>
            <person name="Proctor R.H."/>
        </authorList>
    </citation>
    <scope>NUCLEOTIDE SEQUENCE [LARGE SCALE GENOMIC DNA]</scope>
    <source>
        <strain evidence="3 4">NRRL 26131</strain>
    </source>
</reference>
<organism evidence="3 4">
    <name type="scientific">Fusarium globosum</name>
    <dbReference type="NCBI Taxonomy" id="78864"/>
    <lineage>
        <taxon>Eukaryota</taxon>
        <taxon>Fungi</taxon>
        <taxon>Dikarya</taxon>
        <taxon>Ascomycota</taxon>
        <taxon>Pezizomycotina</taxon>
        <taxon>Sordariomycetes</taxon>
        <taxon>Hypocreomycetidae</taxon>
        <taxon>Hypocreales</taxon>
        <taxon>Nectriaceae</taxon>
        <taxon>Fusarium</taxon>
        <taxon>Fusarium fujikuroi species complex</taxon>
    </lineage>
</organism>
<protein>
    <recommendedName>
        <fullName evidence="5">Methyltransferase</fullName>
    </recommendedName>
</protein>
<comment type="similarity">
    <text evidence="1">Belongs to the methyltransferase superfamily. LaeA methyltransferase family.</text>
</comment>
<dbReference type="InterPro" id="IPR029063">
    <property type="entry name" value="SAM-dependent_MTases_sf"/>
</dbReference>
<dbReference type="GO" id="GO:0008168">
    <property type="term" value="F:methyltransferase activity"/>
    <property type="evidence" value="ECO:0007669"/>
    <property type="project" value="TreeGrafter"/>
</dbReference>
<evidence type="ECO:0000313" key="4">
    <source>
        <dbReference type="Proteomes" id="UP000532311"/>
    </source>
</evidence>
<evidence type="ECO:0000256" key="2">
    <source>
        <dbReference type="SAM" id="MobiDB-lite"/>
    </source>
</evidence>
<accession>A0A8H6D6F1</accession>
<dbReference type="Gene3D" id="3.40.50.150">
    <property type="entry name" value="Vaccinia Virus protein VP39"/>
    <property type="match status" value="1"/>
</dbReference>
<comment type="caution">
    <text evidence="3">The sequence shown here is derived from an EMBL/GenBank/DDBJ whole genome shotgun (WGS) entry which is preliminary data.</text>
</comment>
<evidence type="ECO:0008006" key="5">
    <source>
        <dbReference type="Google" id="ProtNLM"/>
    </source>
</evidence>
<feature type="compositionally biased region" description="Basic and acidic residues" evidence="2">
    <location>
        <begin position="57"/>
        <end position="89"/>
    </location>
</feature>
<dbReference type="CDD" id="cd02440">
    <property type="entry name" value="AdoMet_MTases"/>
    <property type="match status" value="1"/>
</dbReference>
<dbReference type="PANTHER" id="PTHR43591">
    <property type="entry name" value="METHYLTRANSFERASE"/>
    <property type="match status" value="1"/>
</dbReference>
<sequence length="349" mass="39165">MVSTPRLLSSSGEQLSKLSQQDGLVGAHVSTNWLISSWLATHANGSTEPDTDSSTIDSHENSDAEFDHDIYDPMNDEHVSDTEYNDPDRTIDDEGFHELDTVSVISLDSVVENYLYCCRRQYPNPGTGYSYEPIDPERTELWEEMPSKYCGVRRLASMVFASTFWIVPTDHENKRVLDIGTGTGTWAIDLADNNPGIRVTGIDIAPFQPRDVPPNLDFQIDDCNEESTFAESSIDYIHARNLGGNVDRTMVTRNAFKTLKPGGIVEFDELAIDFDVKQSDADLEAVLGEWKKFFVKAGEKRRTPFIFVNDETLQKEVESAGFEDVQVCTFEIPLDVDKGHGWHSPSYSD</sequence>
<name>A0A8H6D6F1_9HYPO</name>
<keyword evidence="4" id="KW-1185">Reference proteome</keyword>
<feature type="region of interest" description="Disordered" evidence="2">
    <location>
        <begin position="45"/>
        <end position="89"/>
    </location>
</feature>
<dbReference type="SUPFAM" id="SSF53335">
    <property type="entry name" value="S-adenosyl-L-methionine-dependent methyltransferases"/>
    <property type="match status" value="1"/>
</dbReference>
<dbReference type="Proteomes" id="UP000532311">
    <property type="component" value="Unassembled WGS sequence"/>
</dbReference>
<gene>
    <name evidence="3" type="ORF">FGLOB1_7627</name>
</gene>
<evidence type="ECO:0000256" key="1">
    <source>
        <dbReference type="ARBA" id="ARBA00038158"/>
    </source>
</evidence>
<proteinExistence type="inferred from homology"/>
<feature type="compositionally biased region" description="Polar residues" evidence="2">
    <location>
        <begin position="45"/>
        <end position="56"/>
    </location>
</feature>